<accession>A0A7X0F1S6</accession>
<protein>
    <recommendedName>
        <fullName evidence="2">PPM-type phosphatase domain-containing protein</fullName>
    </recommendedName>
</protein>
<dbReference type="Proteomes" id="UP000583800">
    <property type="component" value="Unassembled WGS sequence"/>
</dbReference>
<dbReference type="InterPro" id="IPR001932">
    <property type="entry name" value="PPM-type_phosphatase-like_dom"/>
</dbReference>
<feature type="domain" description="PPM-type phosphatase" evidence="2">
    <location>
        <begin position="188"/>
        <end position="405"/>
    </location>
</feature>
<keyword evidence="4" id="KW-1185">Reference proteome</keyword>
<dbReference type="PANTHER" id="PTHR43156:SF2">
    <property type="entry name" value="STAGE II SPORULATION PROTEIN E"/>
    <property type="match status" value="1"/>
</dbReference>
<evidence type="ECO:0000313" key="4">
    <source>
        <dbReference type="Proteomes" id="UP000583800"/>
    </source>
</evidence>
<dbReference type="InterPro" id="IPR036457">
    <property type="entry name" value="PPM-type-like_dom_sf"/>
</dbReference>
<dbReference type="RefSeq" id="WP_312891865.1">
    <property type="nucleotide sequence ID" value="NZ_JACHJB010000002.1"/>
</dbReference>
<dbReference type="GO" id="GO:0016791">
    <property type="term" value="F:phosphatase activity"/>
    <property type="evidence" value="ECO:0007669"/>
    <property type="project" value="TreeGrafter"/>
</dbReference>
<organism evidence="3 4">
    <name type="scientific">Nonomuraea muscovyensis</name>
    <dbReference type="NCBI Taxonomy" id="1124761"/>
    <lineage>
        <taxon>Bacteria</taxon>
        <taxon>Bacillati</taxon>
        <taxon>Actinomycetota</taxon>
        <taxon>Actinomycetes</taxon>
        <taxon>Streptosporangiales</taxon>
        <taxon>Streptosporangiaceae</taxon>
        <taxon>Nonomuraea</taxon>
    </lineage>
</organism>
<dbReference type="EMBL" id="JACHJB010000002">
    <property type="protein sequence ID" value="MBB6349101.1"/>
    <property type="molecule type" value="Genomic_DNA"/>
</dbReference>
<reference evidence="3 4" key="1">
    <citation type="submission" date="2020-08" db="EMBL/GenBank/DDBJ databases">
        <title>Sequencing the genomes of 1000 actinobacteria strains.</title>
        <authorList>
            <person name="Klenk H.-P."/>
        </authorList>
    </citation>
    <scope>NUCLEOTIDE SEQUENCE [LARGE SCALE GENOMIC DNA]</scope>
    <source>
        <strain evidence="3 4">DSM 45913</strain>
    </source>
</reference>
<sequence length="415" mass="45302">MHDNGERMLGGLIAAHHLATIEELPALVAEQARQAGFTHPVLYVADLQETFLVPLPGQRQPDGAPPERLRIDGTVAGRAFRTLDMVQTRHAEGLPGDESAQPPEDVGPRRVYLPLLDGTERLGVLALTLPSNDGTVRWNAAQLAGLLALILANKRFTSDTYARLVRSRPMQLSAEVLWTLLPIRTFATGRVVVSAALEPAYLVGGDAFDYAKTGDTLHLAIFDAMGHDTAAGLTATIAMGACRNSRRENAGLRATGEAIDAAIGEQFGGTQFATGVLAELDVTTGRLSWVNRGHPPPLVLRHGRLVATLETEPDPPMGFGMEALHPPAHYQLEPGDRLLFYTDGVIEARSPSGEEFGLERFADFVIRREADNVPPPETMRRLIQTLLEHQQDRLQDDATVLLVEWKTQRQLQLVL</sequence>
<evidence type="ECO:0000259" key="2">
    <source>
        <dbReference type="SMART" id="SM00331"/>
    </source>
</evidence>
<keyword evidence="1" id="KW-0378">Hydrolase</keyword>
<dbReference type="SUPFAM" id="SSF81606">
    <property type="entry name" value="PP2C-like"/>
    <property type="match status" value="1"/>
</dbReference>
<dbReference type="Gene3D" id="3.60.40.10">
    <property type="entry name" value="PPM-type phosphatase domain"/>
    <property type="match status" value="1"/>
</dbReference>
<evidence type="ECO:0000256" key="1">
    <source>
        <dbReference type="ARBA" id="ARBA00022801"/>
    </source>
</evidence>
<dbReference type="AlphaFoldDB" id="A0A7X0F1S6"/>
<name>A0A7X0F1S6_9ACTN</name>
<dbReference type="PANTHER" id="PTHR43156">
    <property type="entry name" value="STAGE II SPORULATION PROTEIN E-RELATED"/>
    <property type="match status" value="1"/>
</dbReference>
<evidence type="ECO:0000313" key="3">
    <source>
        <dbReference type="EMBL" id="MBB6349101.1"/>
    </source>
</evidence>
<proteinExistence type="predicted"/>
<gene>
    <name evidence="3" type="ORF">FHU36_005646</name>
</gene>
<dbReference type="Pfam" id="PF07228">
    <property type="entry name" value="SpoIIE"/>
    <property type="match status" value="1"/>
</dbReference>
<comment type="caution">
    <text evidence="3">The sequence shown here is derived from an EMBL/GenBank/DDBJ whole genome shotgun (WGS) entry which is preliminary data.</text>
</comment>
<dbReference type="InterPro" id="IPR052016">
    <property type="entry name" value="Bact_Sigma-Reg"/>
</dbReference>
<dbReference type="SMART" id="SM00331">
    <property type="entry name" value="PP2C_SIG"/>
    <property type="match status" value="1"/>
</dbReference>